<dbReference type="STRING" id="928724.SacglDRAFT_03743"/>
<proteinExistence type="predicted"/>
<keyword evidence="3" id="KW-1185">Reference proteome</keyword>
<feature type="domain" description="HTH marR-type" evidence="1">
    <location>
        <begin position="8"/>
        <end position="145"/>
    </location>
</feature>
<dbReference type="RefSeq" id="WP_005466385.1">
    <property type="nucleotide sequence ID" value="NZ_CM001484.1"/>
</dbReference>
<reference evidence="3" key="2">
    <citation type="submission" date="2012-01" db="EMBL/GenBank/DDBJ databases">
        <title>Noncontiguous Finished sequence of chromosome of Saccharomonospora glauca K62.</title>
        <authorList>
            <consortium name="US DOE Joint Genome Institute"/>
            <person name="Lucas S."/>
            <person name="Han J."/>
            <person name="Lapidus A."/>
            <person name="Cheng J.-F."/>
            <person name="Goodwin L."/>
            <person name="Pitluck S."/>
            <person name="Peters L."/>
            <person name="Mikhailova N."/>
            <person name="Held B."/>
            <person name="Detter J.C."/>
            <person name="Han C."/>
            <person name="Tapia R."/>
            <person name="Land M."/>
            <person name="Hauser L."/>
            <person name="Kyrpides N."/>
            <person name="Ivanova N."/>
            <person name="Pagani I."/>
            <person name="Brambilla E.-M."/>
            <person name="Klenk H.-P."/>
            <person name="Woyke T."/>
        </authorList>
    </citation>
    <scope>NUCLEOTIDE SEQUENCE [LARGE SCALE GENOMIC DNA]</scope>
    <source>
        <strain evidence="3">K62</strain>
    </source>
</reference>
<dbReference type="InterPro" id="IPR039422">
    <property type="entry name" value="MarR/SlyA-like"/>
</dbReference>
<dbReference type="eggNOG" id="COG1846">
    <property type="taxonomic scope" value="Bacteria"/>
</dbReference>
<dbReference type="PANTHER" id="PTHR33164">
    <property type="entry name" value="TRANSCRIPTIONAL REGULATOR, MARR FAMILY"/>
    <property type="match status" value="1"/>
</dbReference>
<dbReference type="InterPro" id="IPR036388">
    <property type="entry name" value="WH-like_DNA-bd_sf"/>
</dbReference>
<reference evidence="2 3" key="1">
    <citation type="submission" date="2011-09" db="EMBL/GenBank/DDBJ databases">
        <authorList>
            <consortium name="US DOE Joint Genome Institute (JGI-PGF)"/>
            <person name="Lucas S."/>
            <person name="Han J."/>
            <person name="Lapidus A."/>
            <person name="Cheng J.-F."/>
            <person name="Goodwin L."/>
            <person name="Pitluck S."/>
            <person name="Peters L."/>
            <person name="Land M.L."/>
            <person name="Hauser L."/>
            <person name="Brambilla E."/>
            <person name="Klenk H.-P."/>
            <person name="Woyke T.J."/>
        </authorList>
    </citation>
    <scope>NUCLEOTIDE SEQUENCE [LARGE SCALE GENOMIC DNA]</scope>
    <source>
        <strain evidence="2 3">K62</strain>
    </source>
</reference>
<name>I1D6L6_9PSEU</name>
<evidence type="ECO:0000259" key="1">
    <source>
        <dbReference type="PROSITE" id="PS50995"/>
    </source>
</evidence>
<dbReference type="Proteomes" id="UP000005087">
    <property type="component" value="Chromosome"/>
</dbReference>
<sequence length="157" mass="17287">MAGGKKADDGDVDAIARVGRELGQATVLFHTRLAERLGLSATDHKCLDLAMQADKPLTAGALAELSGLTTGAVTAVIDRLERAGYARRVRSETDRRKVYIELPEDRLEEVNAITRSLGESAGKVLRKYSPEDRKKILECLRELTEVLRSHTVDSDER</sequence>
<dbReference type="PROSITE" id="PS50995">
    <property type="entry name" value="HTH_MARR_2"/>
    <property type="match status" value="1"/>
</dbReference>
<dbReference type="HOGENOM" id="CLU_083287_1_1_11"/>
<evidence type="ECO:0000313" key="3">
    <source>
        <dbReference type="Proteomes" id="UP000005087"/>
    </source>
</evidence>
<accession>I1D6L6</accession>
<organism evidence="2 3">
    <name type="scientific">Saccharomonospora glauca K62</name>
    <dbReference type="NCBI Taxonomy" id="928724"/>
    <lineage>
        <taxon>Bacteria</taxon>
        <taxon>Bacillati</taxon>
        <taxon>Actinomycetota</taxon>
        <taxon>Actinomycetes</taxon>
        <taxon>Pseudonocardiales</taxon>
        <taxon>Pseudonocardiaceae</taxon>
        <taxon>Saccharomonospora</taxon>
    </lineage>
</organism>
<dbReference type="Pfam" id="PF01047">
    <property type="entry name" value="MarR"/>
    <property type="match status" value="1"/>
</dbReference>
<dbReference type="PANTHER" id="PTHR33164:SF106">
    <property type="entry name" value="TRANSCRIPTIONAL REGULATORY PROTEIN"/>
    <property type="match status" value="1"/>
</dbReference>
<dbReference type="Gene3D" id="1.10.10.10">
    <property type="entry name" value="Winged helix-like DNA-binding domain superfamily/Winged helix DNA-binding domain"/>
    <property type="match status" value="1"/>
</dbReference>
<dbReference type="EMBL" id="CM001484">
    <property type="protein sequence ID" value="EIF00591.1"/>
    <property type="molecule type" value="Genomic_DNA"/>
</dbReference>
<dbReference type="SUPFAM" id="SSF46785">
    <property type="entry name" value="Winged helix' DNA-binding domain"/>
    <property type="match status" value="1"/>
</dbReference>
<protein>
    <submittedName>
        <fullName evidence="2">Transcriptional regulator</fullName>
    </submittedName>
</protein>
<dbReference type="AlphaFoldDB" id="I1D6L6"/>
<dbReference type="InterPro" id="IPR000835">
    <property type="entry name" value="HTH_MarR-typ"/>
</dbReference>
<dbReference type="SMART" id="SM00347">
    <property type="entry name" value="HTH_MARR"/>
    <property type="match status" value="1"/>
</dbReference>
<dbReference type="InterPro" id="IPR036390">
    <property type="entry name" value="WH_DNA-bd_sf"/>
</dbReference>
<dbReference type="GO" id="GO:0006950">
    <property type="term" value="P:response to stress"/>
    <property type="evidence" value="ECO:0007669"/>
    <property type="project" value="TreeGrafter"/>
</dbReference>
<gene>
    <name evidence="2" type="ORF">SacglDRAFT_03743</name>
</gene>
<evidence type="ECO:0000313" key="2">
    <source>
        <dbReference type="EMBL" id="EIF00591.1"/>
    </source>
</evidence>
<dbReference type="GO" id="GO:0003700">
    <property type="term" value="F:DNA-binding transcription factor activity"/>
    <property type="evidence" value="ECO:0007669"/>
    <property type="project" value="InterPro"/>
</dbReference>